<evidence type="ECO:0000313" key="2">
    <source>
        <dbReference type="Proteomes" id="UP000024404"/>
    </source>
</evidence>
<dbReference type="EMBL" id="CMVM020000070">
    <property type="status" value="NOT_ANNOTATED_CDS"/>
    <property type="molecule type" value="Genomic_DNA"/>
</dbReference>
<protein>
    <submittedName>
        <fullName evidence="1">Uncharacterized protein</fullName>
    </submittedName>
</protein>
<accession>A0A8R1XT65</accession>
<dbReference type="AlphaFoldDB" id="A0A8R1XT65"/>
<sequence>MRSLLPGGKCAGCAECAGCTTHARCAGKKQRLRIVSFRNGGILKFKVCWALLLARSLLIGQYRRTSFSL</sequence>
<proteinExistence type="predicted"/>
<dbReference type="EnsemblMetazoa" id="OVOC2073.1">
    <property type="protein sequence ID" value="OVOC2073.1"/>
    <property type="gene ID" value="WBGene00238882"/>
</dbReference>
<reference evidence="1" key="2">
    <citation type="submission" date="2022-06" db="UniProtKB">
        <authorList>
            <consortium name="EnsemblMetazoa"/>
        </authorList>
    </citation>
    <scope>IDENTIFICATION</scope>
</reference>
<dbReference type="Proteomes" id="UP000024404">
    <property type="component" value="Unassembled WGS sequence"/>
</dbReference>
<keyword evidence="2" id="KW-1185">Reference proteome</keyword>
<evidence type="ECO:0000313" key="1">
    <source>
        <dbReference type="EnsemblMetazoa" id="OVOC2073.1"/>
    </source>
</evidence>
<organism evidence="1 2">
    <name type="scientific">Onchocerca volvulus</name>
    <dbReference type="NCBI Taxonomy" id="6282"/>
    <lineage>
        <taxon>Eukaryota</taxon>
        <taxon>Metazoa</taxon>
        <taxon>Ecdysozoa</taxon>
        <taxon>Nematoda</taxon>
        <taxon>Chromadorea</taxon>
        <taxon>Rhabditida</taxon>
        <taxon>Spirurina</taxon>
        <taxon>Spiruromorpha</taxon>
        <taxon>Filarioidea</taxon>
        <taxon>Onchocercidae</taxon>
        <taxon>Onchocerca</taxon>
    </lineage>
</organism>
<reference evidence="2" key="1">
    <citation type="submission" date="2013-10" db="EMBL/GenBank/DDBJ databases">
        <title>Genome sequencing of Onchocerca volvulus.</title>
        <authorList>
            <person name="Cotton J."/>
            <person name="Tsai J."/>
            <person name="Stanley E."/>
            <person name="Tracey A."/>
            <person name="Holroyd N."/>
            <person name="Lustigman S."/>
            <person name="Berriman M."/>
        </authorList>
    </citation>
    <scope>NUCLEOTIDE SEQUENCE</scope>
</reference>
<name>A0A8R1XT65_ONCVO</name>